<dbReference type="OrthoDB" id="976022at2"/>
<reference evidence="1 2" key="1">
    <citation type="submission" date="2016-11" db="EMBL/GenBank/DDBJ databases">
        <title>Trade-off between light-utilization and light-protection in marine flavobacteria.</title>
        <authorList>
            <person name="Kumagai Y."/>
        </authorList>
    </citation>
    <scope>NUCLEOTIDE SEQUENCE [LARGE SCALE GENOMIC DNA]</scope>
    <source>
        <strain evidence="1 2">NBRC 107741</strain>
    </source>
</reference>
<protein>
    <submittedName>
        <fullName evidence="1">Gliding motility lipoprotein GldB</fullName>
    </submittedName>
</protein>
<evidence type="ECO:0000313" key="1">
    <source>
        <dbReference type="EMBL" id="PQB03673.1"/>
    </source>
</evidence>
<dbReference type="InterPro" id="IPR019853">
    <property type="entry name" value="GldB-like"/>
</dbReference>
<accession>A0A2S7KM77</accession>
<name>A0A2S7KM77_9FLAO</name>
<gene>
    <name evidence="1" type="ORF">BST85_01215</name>
</gene>
<dbReference type="Proteomes" id="UP000239800">
    <property type="component" value="Unassembled WGS sequence"/>
</dbReference>
<dbReference type="PROSITE" id="PS51257">
    <property type="entry name" value="PROKAR_LIPOPROTEIN"/>
    <property type="match status" value="1"/>
</dbReference>
<evidence type="ECO:0000313" key="2">
    <source>
        <dbReference type="Proteomes" id="UP000239800"/>
    </source>
</evidence>
<dbReference type="EMBL" id="MQUB01000001">
    <property type="protein sequence ID" value="PQB03673.1"/>
    <property type="molecule type" value="Genomic_DNA"/>
</dbReference>
<dbReference type="RefSeq" id="WP_104811595.1">
    <property type="nucleotide sequence ID" value="NZ_MQUB01000001.1"/>
</dbReference>
<proteinExistence type="predicted"/>
<dbReference type="Pfam" id="PF25594">
    <property type="entry name" value="GldB_lipo"/>
    <property type="match status" value="1"/>
</dbReference>
<organism evidence="1 2">
    <name type="scientific">Aureitalea marina</name>
    <dbReference type="NCBI Taxonomy" id="930804"/>
    <lineage>
        <taxon>Bacteria</taxon>
        <taxon>Pseudomonadati</taxon>
        <taxon>Bacteroidota</taxon>
        <taxon>Flavobacteriia</taxon>
        <taxon>Flavobacteriales</taxon>
        <taxon>Flavobacteriaceae</taxon>
        <taxon>Aureitalea</taxon>
    </lineage>
</organism>
<keyword evidence="2" id="KW-1185">Reference proteome</keyword>
<keyword evidence="1" id="KW-0449">Lipoprotein</keyword>
<dbReference type="AlphaFoldDB" id="A0A2S7KM77"/>
<comment type="caution">
    <text evidence="1">The sequence shown here is derived from an EMBL/GenBank/DDBJ whole genome shotgun (WGS) entry which is preliminary data.</text>
</comment>
<dbReference type="NCBIfam" id="TIGR03514">
    <property type="entry name" value="GldB_lipo"/>
    <property type="match status" value="1"/>
</dbReference>
<sequence length="320" mass="37248">MKNSWNILFLSFVLLLSCADENRLEEEISAIPVEVDLTRFELLFDQANEATLPGLKRQYPQFFPEQYGDSLWVSMINDTLQKELRTEVLSQYPPGGGLTVELEDFYRHLAYYFPNFDVPQVFTITTDVDYQNPIVLTDQMLVLGLDNYLGEEHPFYQNIPRYVVQNMRPGRIKADLAQIYAQRVVPPPSDRTLLGQMIYHGKVLYIKSLLLPGVSDNTLIGYLPEQLQWAQENEVEIWRYFIEKEMLYLTDPKLSPRFINPAPFSKFYLEIDNESPGMIGRYIGWQMVGAYVARQDGDLEQLLSSDYKTIYEQSKYKPSK</sequence>